<evidence type="ECO:0000313" key="6">
    <source>
        <dbReference type="Proteomes" id="UP001328107"/>
    </source>
</evidence>
<dbReference type="EMBL" id="BTRK01000002">
    <property type="protein sequence ID" value="GMR39318.1"/>
    <property type="molecule type" value="Genomic_DNA"/>
</dbReference>
<evidence type="ECO:0008006" key="7">
    <source>
        <dbReference type="Google" id="ProtNLM"/>
    </source>
</evidence>
<keyword evidence="4" id="KW-0067">ATP-binding</keyword>
<evidence type="ECO:0000313" key="5">
    <source>
        <dbReference type="EMBL" id="GMR39318.1"/>
    </source>
</evidence>
<name>A0AAN5C6J2_9BILA</name>
<keyword evidence="3" id="KW-0347">Helicase</keyword>
<organism evidence="5 6">
    <name type="scientific">Pristionchus mayeri</name>
    <dbReference type="NCBI Taxonomy" id="1317129"/>
    <lineage>
        <taxon>Eukaryota</taxon>
        <taxon>Metazoa</taxon>
        <taxon>Ecdysozoa</taxon>
        <taxon>Nematoda</taxon>
        <taxon>Chromadorea</taxon>
        <taxon>Rhabditida</taxon>
        <taxon>Rhabditina</taxon>
        <taxon>Diplogasteromorpha</taxon>
        <taxon>Diplogasteroidea</taxon>
        <taxon>Neodiplogasteridae</taxon>
        <taxon>Pristionchus</taxon>
    </lineage>
</organism>
<evidence type="ECO:0000256" key="3">
    <source>
        <dbReference type="ARBA" id="ARBA00022806"/>
    </source>
</evidence>
<dbReference type="GO" id="GO:0043139">
    <property type="term" value="F:5'-3' DNA helicase activity"/>
    <property type="evidence" value="ECO:0007669"/>
    <property type="project" value="TreeGrafter"/>
</dbReference>
<feature type="non-terminal residue" evidence="5">
    <location>
        <position position="1"/>
    </location>
</feature>
<dbReference type="PANTHER" id="PTHR43788">
    <property type="entry name" value="DNA2/NAM7 HELICASE FAMILY MEMBER"/>
    <property type="match status" value="1"/>
</dbReference>
<dbReference type="GO" id="GO:0005524">
    <property type="term" value="F:ATP binding"/>
    <property type="evidence" value="ECO:0007669"/>
    <property type="project" value="UniProtKB-KW"/>
</dbReference>
<dbReference type="Proteomes" id="UP001328107">
    <property type="component" value="Unassembled WGS sequence"/>
</dbReference>
<gene>
    <name evidence="5" type="ORF">PMAYCL1PPCAC_09513</name>
</gene>
<dbReference type="AlphaFoldDB" id="A0AAN5C6J2"/>
<dbReference type="InterPro" id="IPR050534">
    <property type="entry name" value="Coronavir_polyprotein_1ab"/>
</dbReference>
<keyword evidence="2" id="KW-0378">Hydrolase</keyword>
<sequence>WEEEPPTTNMEEADPPSTSPSPFFIVYAYDVSGDNVRFFHASDPEAFHVRTAARPQSFEPGRLYCLKWSSDDHPIFSHLSEQTAAVYLERQRFALTGERYEGTVLRALLLSARIKDFENRSALVTSVSESSISLSMPNIPIGRRARFITEWGAPVDVGVEQVIRSHRGMHVICSARSPTRGLFKNSYVELDSANIKIPISTRALDDFFHRRRTVADRSFLNRIYGDVGSYVNRKPDDRPYHLRDRDRRSLVMSPAQSAAIRQYQATSPDCPGFVLEGPTHTGKTLSITAMAVSIATSRREDTPGVTLSERASGGMQLIVSNTQRSLRELASGLEALEVGNLRILNVSDYGSAFSVSDIPGAENNPILTRLWDLKEQLGYATKREAEQILPQLQRAHRAAVRLAGPQDIVLITLEDVMYCMMQDPFRSCPVQKMLQSASRIIIDNVHCVSEVELNALALLHSRPGVKIVGVGDRSKIPPRRNDITGKLAGVSALELMTMKRNLPVIKLRQAFTDEDQGNWQDPEPEVHLKHFFKGCQSGSNRLFVAVKASRAMPSGDSYINDAELAAVEYVVGRLRQRGVHHDQVLVVALHRAQLELAKSRLPTSYEVISLQKAEALRGSRFLFQNVVIIMTTSNDLHGGSDELNARGSALASSLDASTIVFGDSDLRSTEPWAALLHEHRYDVLPY</sequence>
<evidence type="ECO:0000256" key="4">
    <source>
        <dbReference type="ARBA" id="ARBA00022840"/>
    </source>
</evidence>
<keyword evidence="6" id="KW-1185">Reference proteome</keyword>
<keyword evidence="1" id="KW-0547">Nucleotide-binding</keyword>
<evidence type="ECO:0000256" key="1">
    <source>
        <dbReference type="ARBA" id="ARBA00022741"/>
    </source>
</evidence>
<dbReference type="Gene3D" id="3.40.50.300">
    <property type="entry name" value="P-loop containing nucleotide triphosphate hydrolases"/>
    <property type="match status" value="2"/>
</dbReference>
<dbReference type="SUPFAM" id="SSF52540">
    <property type="entry name" value="P-loop containing nucleoside triphosphate hydrolases"/>
    <property type="match status" value="1"/>
</dbReference>
<dbReference type="PANTHER" id="PTHR43788:SF16">
    <property type="entry name" value="HELICASE WITH ZINC FINGER 2"/>
    <property type="match status" value="1"/>
</dbReference>
<proteinExistence type="predicted"/>
<dbReference type="InterPro" id="IPR027417">
    <property type="entry name" value="P-loop_NTPase"/>
</dbReference>
<evidence type="ECO:0000256" key="2">
    <source>
        <dbReference type="ARBA" id="ARBA00022801"/>
    </source>
</evidence>
<reference evidence="6" key="1">
    <citation type="submission" date="2022-10" db="EMBL/GenBank/DDBJ databases">
        <title>Genome assembly of Pristionchus species.</title>
        <authorList>
            <person name="Yoshida K."/>
            <person name="Sommer R.J."/>
        </authorList>
    </citation>
    <scope>NUCLEOTIDE SEQUENCE [LARGE SCALE GENOMIC DNA]</scope>
    <source>
        <strain evidence="6">RS5460</strain>
    </source>
</reference>
<accession>A0AAN5C6J2</accession>
<comment type="caution">
    <text evidence="5">The sequence shown here is derived from an EMBL/GenBank/DDBJ whole genome shotgun (WGS) entry which is preliminary data.</text>
</comment>
<protein>
    <recommendedName>
        <fullName evidence="7">AAA_12 domain-containing protein</fullName>
    </recommendedName>
</protein>
<dbReference type="GO" id="GO:0016787">
    <property type="term" value="F:hydrolase activity"/>
    <property type="evidence" value="ECO:0007669"/>
    <property type="project" value="UniProtKB-KW"/>
</dbReference>